<protein>
    <submittedName>
        <fullName evidence="1">Uncharacterized protein</fullName>
    </submittedName>
</protein>
<name>A0A9P7QWE4_9PEZI</name>
<gene>
    <name evidence="1" type="ORF">JMJ77_004107</name>
</gene>
<reference evidence="1" key="1">
    <citation type="submission" date="2021-05" db="EMBL/GenBank/DDBJ databases">
        <title>Comparative genomics of three Colletotrichum scovillei strains and genetic complementation revealed genes involved fungal growth and virulence on chili pepper.</title>
        <authorList>
            <person name="Hsieh D.-K."/>
            <person name="Chuang S.-C."/>
            <person name="Chen C.-Y."/>
            <person name="Chao Y.-T."/>
            <person name="Lu M.-Y.J."/>
            <person name="Lee M.-H."/>
            <person name="Shih M.-C."/>
        </authorList>
    </citation>
    <scope>NUCLEOTIDE SEQUENCE</scope>
    <source>
        <strain evidence="1">Coll-153</strain>
    </source>
</reference>
<sequence length="48" mass="5191">MRKLVKVPHEPPGRLWLITSSCPSSIELSVVCPVGPQDGHTVVSPSLR</sequence>
<dbReference type="Proteomes" id="UP000699042">
    <property type="component" value="Unassembled WGS sequence"/>
</dbReference>
<evidence type="ECO:0000313" key="2">
    <source>
        <dbReference type="Proteomes" id="UP000699042"/>
    </source>
</evidence>
<dbReference type="EMBL" id="JAESDN010000010">
    <property type="protein sequence ID" value="KAG7044645.1"/>
    <property type="molecule type" value="Genomic_DNA"/>
</dbReference>
<comment type="caution">
    <text evidence="1">The sequence shown here is derived from an EMBL/GenBank/DDBJ whole genome shotgun (WGS) entry which is preliminary data.</text>
</comment>
<evidence type="ECO:0000313" key="1">
    <source>
        <dbReference type="EMBL" id="KAG7044645.1"/>
    </source>
</evidence>
<keyword evidence="2" id="KW-1185">Reference proteome</keyword>
<organism evidence="1 2">
    <name type="scientific">Colletotrichum scovillei</name>
    <dbReference type="NCBI Taxonomy" id="1209932"/>
    <lineage>
        <taxon>Eukaryota</taxon>
        <taxon>Fungi</taxon>
        <taxon>Dikarya</taxon>
        <taxon>Ascomycota</taxon>
        <taxon>Pezizomycotina</taxon>
        <taxon>Sordariomycetes</taxon>
        <taxon>Hypocreomycetidae</taxon>
        <taxon>Glomerellales</taxon>
        <taxon>Glomerellaceae</taxon>
        <taxon>Colletotrichum</taxon>
        <taxon>Colletotrichum acutatum species complex</taxon>
    </lineage>
</organism>
<proteinExistence type="predicted"/>
<dbReference type="AlphaFoldDB" id="A0A9P7QWE4"/>
<accession>A0A9P7QWE4</accession>